<comment type="caution">
    <text evidence="2">The sequence shown here is derived from an EMBL/GenBank/DDBJ whole genome shotgun (WGS) entry which is preliminary data.</text>
</comment>
<protein>
    <submittedName>
        <fullName evidence="2">Uncharacterized protein</fullName>
    </submittedName>
</protein>
<organism evidence="2 3">
    <name type="scientific">Polarella glacialis</name>
    <name type="common">Dinoflagellate</name>
    <dbReference type="NCBI Taxonomy" id="89957"/>
    <lineage>
        <taxon>Eukaryota</taxon>
        <taxon>Sar</taxon>
        <taxon>Alveolata</taxon>
        <taxon>Dinophyceae</taxon>
        <taxon>Suessiales</taxon>
        <taxon>Suessiaceae</taxon>
        <taxon>Polarella</taxon>
    </lineage>
</organism>
<gene>
    <name evidence="2" type="ORF">PGLA2088_LOCUS37593</name>
</gene>
<reference evidence="2" key="1">
    <citation type="submission" date="2021-02" db="EMBL/GenBank/DDBJ databases">
        <authorList>
            <person name="Dougan E. K."/>
            <person name="Rhodes N."/>
            <person name="Thang M."/>
            <person name="Chan C."/>
        </authorList>
    </citation>
    <scope>NUCLEOTIDE SEQUENCE</scope>
</reference>
<evidence type="ECO:0000313" key="3">
    <source>
        <dbReference type="Proteomes" id="UP000626109"/>
    </source>
</evidence>
<proteinExistence type="predicted"/>
<dbReference type="AlphaFoldDB" id="A0A813L248"/>
<evidence type="ECO:0000313" key="2">
    <source>
        <dbReference type="EMBL" id="CAE8713537.1"/>
    </source>
</evidence>
<sequence length="338" mass="34129">MAETVSDDVVTGSLSLSIESATSSQVSNAVKATLAESLGAELVNCVSFALAVTAAAVEGRAGLTWMISYSAALPVDQAVVVVGTASSIGEDRSSFSEALAAQLVGAGVERQALASFALQSFSPATGALVSARRLSSFGDGNSSADNYSEDVSDHEDNASNFSRAAPWPSHMGATRESNDSNLSNASNDSNLSNATLFPELEVEIVQISMRVANLNYNTLAARSELRAAFSRTVALAIAATVGVPASLVSVQLSPGSIVIVATISLPSGPGSPVVVPSAQQVSELLVDAAASGELVATLAAKIAQVPGISEIANGPVTVDSVNVDNVVVGNSTSTNDTA</sequence>
<dbReference type="EMBL" id="CAJNNW010032504">
    <property type="protein sequence ID" value="CAE8713537.1"/>
    <property type="molecule type" value="Genomic_DNA"/>
</dbReference>
<feature type="non-terminal residue" evidence="2">
    <location>
        <position position="1"/>
    </location>
</feature>
<accession>A0A813L248</accession>
<evidence type="ECO:0000256" key="1">
    <source>
        <dbReference type="SAM" id="MobiDB-lite"/>
    </source>
</evidence>
<dbReference type="Proteomes" id="UP000626109">
    <property type="component" value="Unassembled WGS sequence"/>
</dbReference>
<name>A0A813L248_POLGL</name>
<feature type="region of interest" description="Disordered" evidence="1">
    <location>
        <begin position="144"/>
        <end position="186"/>
    </location>
</feature>
<feature type="non-terminal residue" evidence="2">
    <location>
        <position position="338"/>
    </location>
</feature>